<dbReference type="InterPro" id="IPR029962">
    <property type="entry name" value="TBL"/>
</dbReference>
<keyword evidence="6 7" id="KW-0472">Membrane</keyword>
<keyword evidence="5 7" id="KW-1133">Transmembrane helix</keyword>
<protein>
    <submittedName>
        <fullName evidence="10">Uncharacterized protein</fullName>
    </submittedName>
</protein>
<dbReference type="InterPro" id="IPR026057">
    <property type="entry name" value="TBL_C"/>
</dbReference>
<proteinExistence type="inferred from homology"/>
<dbReference type="AlphaFoldDB" id="A0A067KMG9"/>
<evidence type="ECO:0000256" key="2">
    <source>
        <dbReference type="ARBA" id="ARBA00007727"/>
    </source>
</evidence>
<dbReference type="Pfam" id="PF14416">
    <property type="entry name" value="PMR5N"/>
    <property type="match status" value="1"/>
</dbReference>
<evidence type="ECO:0000256" key="4">
    <source>
        <dbReference type="ARBA" id="ARBA00022968"/>
    </source>
</evidence>
<dbReference type="Proteomes" id="UP000027138">
    <property type="component" value="Unassembled WGS sequence"/>
</dbReference>
<keyword evidence="11" id="KW-1185">Reference proteome</keyword>
<dbReference type="GO" id="GO:0005794">
    <property type="term" value="C:Golgi apparatus"/>
    <property type="evidence" value="ECO:0007669"/>
    <property type="project" value="TreeGrafter"/>
</dbReference>
<name>A0A067KMG9_JATCU</name>
<dbReference type="GO" id="GO:0016020">
    <property type="term" value="C:membrane"/>
    <property type="evidence" value="ECO:0007669"/>
    <property type="project" value="UniProtKB-SubCell"/>
</dbReference>
<feature type="domain" description="Trichome birefringence-like N-terminal" evidence="9">
    <location>
        <begin position="66"/>
        <end position="118"/>
    </location>
</feature>
<evidence type="ECO:0000256" key="6">
    <source>
        <dbReference type="ARBA" id="ARBA00023136"/>
    </source>
</evidence>
<dbReference type="PANTHER" id="PTHR32285:SF53">
    <property type="entry name" value="PROTEIN TRICHOME BIREFRINGENCE-LIKE 9"/>
    <property type="match status" value="1"/>
</dbReference>
<feature type="domain" description="Trichome birefringence-like C-terminal" evidence="8">
    <location>
        <begin position="119"/>
        <end position="411"/>
    </location>
</feature>
<sequence>MDHQPTIQKHQLFSLPIIIKREVVLTISFLVVIVSSVFILSPLIAPFDTKQTLFRFGFSSKKLPICDYSYGRWVRDERYKNQSYDETCPFLDPGFRCRECGRKDVEYLNWRWQPEGCDIPRFNGRDFLERSRNGRIVFAGDSIGRNQWESFLCMLSQGVSNKSTIYEENGRSISKHHRGFLSVRFSDYNLTVQYYRVPFLVVIGHPPPNAPANVRLAIKVDKMHWFSRSWVGADILVFSGGHWWNDFKTVKMGCYFEDGGKINVSMNVMEALERSLQTWKSWAIENLDPERSHIFFRSFSPVHYRQSEICRNGTWNNNGRCDVDMQPETNDMNLEPEPVNNQLISSMIKQMELEYRKSKIQYLNITYLTQFRFDGHPSVHREPGTPLPAPQDCSHWCLPGIPDIWNEILYAHLVAMGFRTK</sequence>
<evidence type="ECO:0000256" key="7">
    <source>
        <dbReference type="SAM" id="Phobius"/>
    </source>
</evidence>
<evidence type="ECO:0000256" key="1">
    <source>
        <dbReference type="ARBA" id="ARBA00004167"/>
    </source>
</evidence>
<dbReference type="Pfam" id="PF13839">
    <property type="entry name" value="PC-Esterase"/>
    <property type="match status" value="1"/>
</dbReference>
<organism evidence="10 11">
    <name type="scientific">Jatropha curcas</name>
    <name type="common">Barbados nut</name>
    <dbReference type="NCBI Taxonomy" id="180498"/>
    <lineage>
        <taxon>Eukaryota</taxon>
        <taxon>Viridiplantae</taxon>
        <taxon>Streptophyta</taxon>
        <taxon>Embryophyta</taxon>
        <taxon>Tracheophyta</taxon>
        <taxon>Spermatophyta</taxon>
        <taxon>Magnoliopsida</taxon>
        <taxon>eudicotyledons</taxon>
        <taxon>Gunneridae</taxon>
        <taxon>Pentapetalae</taxon>
        <taxon>rosids</taxon>
        <taxon>fabids</taxon>
        <taxon>Malpighiales</taxon>
        <taxon>Euphorbiaceae</taxon>
        <taxon>Crotonoideae</taxon>
        <taxon>Jatropheae</taxon>
        <taxon>Jatropha</taxon>
    </lineage>
</organism>
<dbReference type="EMBL" id="KK914453">
    <property type="protein sequence ID" value="KDP36183.1"/>
    <property type="molecule type" value="Genomic_DNA"/>
</dbReference>
<comment type="subcellular location">
    <subcellularLocation>
        <location evidence="1">Membrane</location>
        <topology evidence="1">Single-pass membrane protein</topology>
    </subcellularLocation>
</comment>
<gene>
    <name evidence="10" type="ORF">JCGZ_08827</name>
</gene>
<evidence type="ECO:0000313" key="10">
    <source>
        <dbReference type="EMBL" id="KDP36183.1"/>
    </source>
</evidence>
<comment type="similarity">
    <text evidence="2">Belongs to the PC-esterase family. TBL subfamily.</text>
</comment>
<evidence type="ECO:0000256" key="3">
    <source>
        <dbReference type="ARBA" id="ARBA00022692"/>
    </source>
</evidence>
<reference evidence="10 11" key="1">
    <citation type="journal article" date="2014" name="PLoS ONE">
        <title>Global Analysis of Gene Expression Profiles in Physic Nut (Jatropha curcas L.) Seedlings Exposed to Salt Stress.</title>
        <authorList>
            <person name="Zhang L."/>
            <person name="Zhang C."/>
            <person name="Wu P."/>
            <person name="Chen Y."/>
            <person name="Li M."/>
            <person name="Jiang H."/>
            <person name="Wu G."/>
        </authorList>
    </citation>
    <scope>NUCLEOTIDE SEQUENCE [LARGE SCALE GENOMIC DNA]</scope>
    <source>
        <strain evidence="11">cv. GZQX0401</strain>
        <tissue evidence="10">Young leaves</tissue>
    </source>
</reference>
<dbReference type="GO" id="GO:0016413">
    <property type="term" value="F:O-acetyltransferase activity"/>
    <property type="evidence" value="ECO:0007669"/>
    <property type="project" value="InterPro"/>
</dbReference>
<evidence type="ECO:0000259" key="9">
    <source>
        <dbReference type="Pfam" id="PF14416"/>
    </source>
</evidence>
<dbReference type="PANTHER" id="PTHR32285">
    <property type="entry name" value="PROTEIN TRICHOME BIREFRINGENCE-LIKE 9-RELATED"/>
    <property type="match status" value="1"/>
</dbReference>
<dbReference type="STRING" id="180498.A0A067KMG9"/>
<keyword evidence="3 7" id="KW-0812">Transmembrane</keyword>
<evidence type="ECO:0000256" key="5">
    <source>
        <dbReference type="ARBA" id="ARBA00022989"/>
    </source>
</evidence>
<evidence type="ECO:0000259" key="8">
    <source>
        <dbReference type="Pfam" id="PF13839"/>
    </source>
</evidence>
<dbReference type="InterPro" id="IPR025846">
    <property type="entry name" value="TBL_N"/>
</dbReference>
<dbReference type="OrthoDB" id="630188at2759"/>
<evidence type="ECO:0000313" key="11">
    <source>
        <dbReference type="Proteomes" id="UP000027138"/>
    </source>
</evidence>
<accession>A0A067KMG9</accession>
<keyword evidence="4" id="KW-0735">Signal-anchor</keyword>
<feature type="transmembrane region" description="Helical" evidence="7">
    <location>
        <begin position="23"/>
        <end position="45"/>
    </location>
</feature>